<dbReference type="EMBL" id="AP028947">
    <property type="protein sequence ID" value="BET24962.1"/>
    <property type="molecule type" value="Genomic_DNA"/>
</dbReference>
<gene>
    <name evidence="1" type="ORF">RGQ30_04630</name>
</gene>
<keyword evidence="1" id="KW-0378">Hydrolase</keyword>
<evidence type="ECO:0000313" key="1">
    <source>
        <dbReference type="EMBL" id="BET24962.1"/>
    </source>
</evidence>
<name>A0AA86IXG6_9BURK</name>
<keyword evidence="1" id="KW-0645">Protease</keyword>
<dbReference type="AlphaFoldDB" id="A0AA86IXG6"/>
<proteinExistence type="predicted"/>
<dbReference type="Pfam" id="PF10023">
    <property type="entry name" value="Aminopep"/>
    <property type="match status" value="1"/>
</dbReference>
<dbReference type="InterPro" id="IPR014553">
    <property type="entry name" value="Aminopept"/>
</dbReference>
<reference evidence="1 2" key="1">
    <citation type="submission" date="2023-10" db="EMBL/GenBank/DDBJ databases">
        <title>Complete Genome Sequence of Limnobacter thiooxidans CS-K2T, Isolated from freshwater lake sediments in Bavaria, Germany.</title>
        <authorList>
            <person name="Naruki M."/>
            <person name="Watanabe A."/>
            <person name="Warashina T."/>
            <person name="Morita T."/>
            <person name="Arakawa K."/>
        </authorList>
    </citation>
    <scope>NUCLEOTIDE SEQUENCE [LARGE SCALE GENOMIC DNA]</scope>
    <source>
        <strain evidence="1 2">CS-K2</strain>
    </source>
</reference>
<dbReference type="GO" id="GO:0004177">
    <property type="term" value="F:aminopeptidase activity"/>
    <property type="evidence" value="ECO:0007669"/>
    <property type="project" value="UniProtKB-KW"/>
</dbReference>
<organism evidence="1 2">
    <name type="scientific">Limnobacter thiooxidans</name>
    <dbReference type="NCBI Taxonomy" id="131080"/>
    <lineage>
        <taxon>Bacteria</taxon>
        <taxon>Pseudomonadati</taxon>
        <taxon>Pseudomonadota</taxon>
        <taxon>Betaproteobacteria</taxon>
        <taxon>Burkholderiales</taxon>
        <taxon>Burkholderiaceae</taxon>
        <taxon>Limnobacter</taxon>
    </lineage>
</organism>
<evidence type="ECO:0000313" key="2">
    <source>
        <dbReference type="Proteomes" id="UP001329151"/>
    </source>
</evidence>
<dbReference type="KEGG" id="lto:RGQ30_04630"/>
<keyword evidence="1" id="KW-0031">Aminopeptidase</keyword>
<accession>A0AA86IXG6</accession>
<dbReference type="PIRSF" id="PIRSF029285">
    <property type="entry name" value="Aminopept"/>
    <property type="match status" value="1"/>
</dbReference>
<dbReference type="Proteomes" id="UP001329151">
    <property type="component" value="Chromosome"/>
</dbReference>
<sequence>MKILAAAQDINELIDKPDTPDTLKKQLRHITQIRAFSVSTLALPDNTSYTRYTQLDRPFVVWNVVASPVDSLDLKTWCFPVTGCISYKGFYQEVDAVKLAVSLRREGLDVAVLGVPAYSTLGFTPDPVLSSFVNYPAGELARLVFHELAHQVVYIADDTTFNESFATAVEELGLEEWLAQPGQETLRVLYGEFDGRRRAFRALLSRAQTDLKQIYANEGKVAQSVVLEAKSMRMSQLRADYLALKAEWGGWSGYDRFMSEDLNNAKLAVSGLYNQHVPGFKGLFEWCGRDFPRFYGAVESLGQRSKEERDQVLNTLVHAPQKRPVSACSEGGFDAILQHGPPVLKDHK</sequence>
<protein>
    <submittedName>
        <fullName evidence="1">Aminopeptidase</fullName>
    </submittedName>
</protein>
<keyword evidence="2" id="KW-1185">Reference proteome</keyword>